<feature type="compositionally biased region" description="Low complexity" evidence="1">
    <location>
        <begin position="32"/>
        <end position="44"/>
    </location>
</feature>
<keyword evidence="2" id="KW-0732">Signal</keyword>
<sequence length="194" mass="20762">MLKMRTAAISVTSLLLATGGLIAGGMPAAAQPAGNGTAASAADGSRPVTGTGTRGEFELGCDAPLLFGYYGVTETFKHKGRKTRLETEKSPDWHAITTVKDVAYGDAISVQRSLKPFKMGDKPKHPSTVEVTGEGGGIKSCVHEVSWWEAGVKDKAKTDTVWLQSSSTRSYAVRACVHPYAEQTECSRWFVDHK</sequence>
<name>A0ABS9ST50_9ACTN</name>
<evidence type="ECO:0000313" key="4">
    <source>
        <dbReference type="Proteomes" id="UP001166784"/>
    </source>
</evidence>
<dbReference type="EMBL" id="JAKWJU010000002">
    <property type="protein sequence ID" value="MCH6159470.1"/>
    <property type="molecule type" value="Genomic_DNA"/>
</dbReference>
<evidence type="ECO:0000313" key="3">
    <source>
        <dbReference type="EMBL" id="MCH6159470.1"/>
    </source>
</evidence>
<feature type="chain" id="PRO_5045404972" description="Secreted protein" evidence="2">
    <location>
        <begin position="24"/>
        <end position="194"/>
    </location>
</feature>
<evidence type="ECO:0000256" key="1">
    <source>
        <dbReference type="SAM" id="MobiDB-lite"/>
    </source>
</evidence>
<proteinExistence type="predicted"/>
<keyword evidence="4" id="KW-1185">Reference proteome</keyword>
<feature type="signal peptide" evidence="2">
    <location>
        <begin position="1"/>
        <end position="23"/>
    </location>
</feature>
<dbReference type="Proteomes" id="UP001166784">
    <property type="component" value="Unassembled WGS sequence"/>
</dbReference>
<feature type="region of interest" description="Disordered" evidence="1">
    <location>
        <begin position="32"/>
        <end position="53"/>
    </location>
</feature>
<evidence type="ECO:0000256" key="2">
    <source>
        <dbReference type="SAM" id="SignalP"/>
    </source>
</evidence>
<gene>
    <name evidence="3" type="ORF">MMA15_03265</name>
</gene>
<comment type="caution">
    <text evidence="3">The sequence shown here is derived from an EMBL/GenBank/DDBJ whole genome shotgun (WGS) entry which is preliminary data.</text>
</comment>
<reference evidence="3" key="1">
    <citation type="submission" date="2022-03" db="EMBL/GenBank/DDBJ databases">
        <authorList>
            <person name="Santos J.D.N."/>
            <person name="Kallscheuer N."/>
            <person name="Jogler C."/>
            <person name="Lage O.M."/>
        </authorList>
    </citation>
    <scope>NUCLEOTIDE SEQUENCE</scope>
    <source>
        <strain evidence="3">M600PL45_2</strain>
    </source>
</reference>
<accession>A0ABS9ST50</accession>
<organism evidence="3 4">
    <name type="scientific">Streptomyces marispadix</name>
    <dbReference type="NCBI Taxonomy" id="2922868"/>
    <lineage>
        <taxon>Bacteria</taxon>
        <taxon>Bacillati</taxon>
        <taxon>Actinomycetota</taxon>
        <taxon>Actinomycetes</taxon>
        <taxon>Kitasatosporales</taxon>
        <taxon>Streptomycetaceae</taxon>
        <taxon>Streptomyces</taxon>
    </lineage>
</organism>
<reference evidence="3" key="2">
    <citation type="journal article" date="2023" name="Int. J. Syst. Evol. Microbiol.">
        <title>Streptomyces marispadix sp. nov., isolated from marine beach sediment of the Northern Coast of Portugal.</title>
        <authorList>
            <person name="dos Santos J.D.N."/>
            <person name="Vitorino I.R."/>
            <person name="Kallscheuer N."/>
            <person name="Srivastava A."/>
            <person name="Krautwurst S."/>
            <person name="Marz M."/>
            <person name="Jogler C."/>
            <person name="Lobo Da Cunha A."/>
            <person name="Catita J."/>
            <person name="Goncalves H."/>
            <person name="Gonzalez I."/>
            <person name="Reyes F."/>
            <person name="Lage O.M."/>
        </authorList>
    </citation>
    <scope>NUCLEOTIDE SEQUENCE</scope>
    <source>
        <strain evidence="3">M600PL45_2</strain>
    </source>
</reference>
<protein>
    <recommendedName>
        <fullName evidence="5">Secreted protein</fullName>
    </recommendedName>
</protein>
<evidence type="ECO:0008006" key="5">
    <source>
        <dbReference type="Google" id="ProtNLM"/>
    </source>
</evidence>
<dbReference type="RefSeq" id="WP_241057412.1">
    <property type="nucleotide sequence ID" value="NZ_JAKWJU010000002.1"/>
</dbReference>